<evidence type="ECO:0000313" key="6">
    <source>
        <dbReference type="EMBL" id="GGF33295.1"/>
    </source>
</evidence>
<evidence type="ECO:0000256" key="4">
    <source>
        <dbReference type="ARBA" id="ARBA00023136"/>
    </source>
</evidence>
<dbReference type="RefSeq" id="WP_189049873.1">
    <property type="nucleotide sequence ID" value="NZ_BMJQ01000012.1"/>
</dbReference>
<dbReference type="Pfam" id="PF07264">
    <property type="entry name" value="EI24"/>
    <property type="match status" value="1"/>
</dbReference>
<organism evidence="6 7">
    <name type="scientific">Aliidongia dinghuensis</name>
    <dbReference type="NCBI Taxonomy" id="1867774"/>
    <lineage>
        <taxon>Bacteria</taxon>
        <taxon>Pseudomonadati</taxon>
        <taxon>Pseudomonadota</taxon>
        <taxon>Alphaproteobacteria</taxon>
        <taxon>Rhodospirillales</taxon>
        <taxon>Dongiaceae</taxon>
        <taxon>Aliidongia</taxon>
    </lineage>
</organism>
<keyword evidence="3 5" id="KW-1133">Transmembrane helix</keyword>
<name>A0A8J3E567_9PROT</name>
<feature type="transmembrane region" description="Helical" evidence="5">
    <location>
        <begin position="25"/>
        <end position="48"/>
    </location>
</feature>
<comment type="subcellular location">
    <subcellularLocation>
        <location evidence="1">Membrane</location>
        <topology evidence="1">Multi-pass membrane protein</topology>
    </subcellularLocation>
</comment>
<evidence type="ECO:0000256" key="1">
    <source>
        <dbReference type="ARBA" id="ARBA00004141"/>
    </source>
</evidence>
<feature type="transmembrane region" description="Helical" evidence="5">
    <location>
        <begin position="68"/>
        <end position="93"/>
    </location>
</feature>
<proteinExistence type="predicted"/>
<keyword evidence="7" id="KW-1185">Reference proteome</keyword>
<dbReference type="InterPro" id="IPR059112">
    <property type="entry name" value="CysZ/EI24"/>
</dbReference>
<feature type="transmembrane region" description="Helical" evidence="5">
    <location>
        <begin position="182"/>
        <end position="214"/>
    </location>
</feature>
<reference evidence="6" key="2">
    <citation type="submission" date="2020-09" db="EMBL/GenBank/DDBJ databases">
        <authorList>
            <person name="Sun Q."/>
            <person name="Zhou Y."/>
        </authorList>
    </citation>
    <scope>NUCLEOTIDE SEQUENCE</scope>
    <source>
        <strain evidence="6">CGMCC 1.15725</strain>
    </source>
</reference>
<gene>
    <name evidence="6" type="ORF">GCM10011611_44360</name>
</gene>
<accession>A0A8J3E567</accession>
<dbReference type="Proteomes" id="UP000646365">
    <property type="component" value="Unassembled WGS sequence"/>
</dbReference>
<dbReference type="AlphaFoldDB" id="A0A8J3E567"/>
<keyword evidence="4 5" id="KW-0472">Membrane</keyword>
<evidence type="ECO:0000313" key="7">
    <source>
        <dbReference type="Proteomes" id="UP000646365"/>
    </source>
</evidence>
<feature type="transmembrane region" description="Helical" evidence="5">
    <location>
        <begin position="113"/>
        <end position="136"/>
    </location>
</feature>
<evidence type="ECO:0000256" key="2">
    <source>
        <dbReference type="ARBA" id="ARBA00022692"/>
    </source>
</evidence>
<evidence type="ECO:0000256" key="3">
    <source>
        <dbReference type="ARBA" id="ARBA00022989"/>
    </source>
</evidence>
<keyword evidence="2 5" id="KW-0812">Transmembrane</keyword>
<sequence length="223" mass="24933">MVSALTRAFAQLPQPEMRGPLIRSLVWALLVFAALWVVVAGVIHAMLARQEHWIELLADLLGAFAAPVVTWLLFPSVVLMILSFYAEAIIVAVERRYYPNLATPPTARRMANLWSGVRLALIGLALNLVALPLYLLFPGLNLILFLGLNGYLLGREYFDAVALRRVDWRAAERLWRRHRPRFLLTGMVVAGLFALPVVNLVAPIIGLAAAVHLVERFRELDPI</sequence>
<reference evidence="6" key="1">
    <citation type="journal article" date="2014" name="Int. J. Syst. Evol. Microbiol.">
        <title>Complete genome sequence of Corynebacterium casei LMG S-19264T (=DSM 44701T), isolated from a smear-ripened cheese.</title>
        <authorList>
            <consortium name="US DOE Joint Genome Institute (JGI-PGF)"/>
            <person name="Walter F."/>
            <person name="Albersmeier A."/>
            <person name="Kalinowski J."/>
            <person name="Ruckert C."/>
        </authorList>
    </citation>
    <scope>NUCLEOTIDE SEQUENCE</scope>
    <source>
        <strain evidence="6">CGMCC 1.15725</strain>
    </source>
</reference>
<evidence type="ECO:0000256" key="5">
    <source>
        <dbReference type="SAM" id="Phobius"/>
    </source>
</evidence>
<protein>
    <submittedName>
        <fullName evidence="6">Cysteine biosynthesis protein</fullName>
    </submittedName>
</protein>
<comment type="caution">
    <text evidence="6">The sequence shown here is derived from an EMBL/GenBank/DDBJ whole genome shotgun (WGS) entry which is preliminary data.</text>
</comment>
<dbReference type="EMBL" id="BMJQ01000012">
    <property type="protein sequence ID" value="GGF33295.1"/>
    <property type="molecule type" value="Genomic_DNA"/>
</dbReference>